<dbReference type="AlphaFoldDB" id="A0A7M7PHW7"/>
<protein>
    <submittedName>
        <fullName evidence="3">Uncharacterized protein</fullName>
    </submittedName>
</protein>
<dbReference type="PANTHER" id="PTHR11360">
    <property type="entry name" value="MONOCARBOXYLATE TRANSPORTER"/>
    <property type="match status" value="1"/>
</dbReference>
<dbReference type="InterPro" id="IPR036259">
    <property type="entry name" value="MFS_trans_sf"/>
</dbReference>
<feature type="transmembrane region" description="Helical" evidence="2">
    <location>
        <begin position="86"/>
        <end position="105"/>
    </location>
</feature>
<keyword evidence="2" id="KW-0472">Membrane</keyword>
<feature type="compositionally biased region" description="Polar residues" evidence="1">
    <location>
        <begin position="192"/>
        <end position="217"/>
    </location>
</feature>
<feature type="transmembrane region" description="Helical" evidence="2">
    <location>
        <begin position="29"/>
        <end position="48"/>
    </location>
</feature>
<dbReference type="InterPro" id="IPR050327">
    <property type="entry name" value="Proton-linked_MCT"/>
</dbReference>
<evidence type="ECO:0000313" key="4">
    <source>
        <dbReference type="Proteomes" id="UP000007110"/>
    </source>
</evidence>
<keyword evidence="2" id="KW-1133">Transmembrane helix</keyword>
<proteinExistence type="predicted"/>
<dbReference type="EnsemblMetazoa" id="XM_030993734">
    <property type="protein sequence ID" value="XP_030849594"/>
    <property type="gene ID" value="LOC115927626"/>
</dbReference>
<feature type="transmembrane region" description="Helical" evidence="2">
    <location>
        <begin position="54"/>
        <end position="74"/>
    </location>
</feature>
<dbReference type="GO" id="GO:0008028">
    <property type="term" value="F:monocarboxylic acid transmembrane transporter activity"/>
    <property type="evidence" value="ECO:0000318"/>
    <property type="project" value="GO_Central"/>
</dbReference>
<sequence length="233" mass="25136">MKNIEVETDAEAELNPPAVIYRQRPLRRVLLIGGSCMVSIGVMLTSFATNKASIGIFLSVSGFGNCFVLTSASIALNELADENFNLIYSISMSGSGVGTVALPVLTEYLHQSYGWRGGFLIVGALLANIIPCALAVRFGTAPNGTGEDRCSSEDEEVSERLSCDIPTGSYSTARYRGGHRTEDETEFDSDPNHISQRESYPLMTSHSESSTDLSEENSTLSNCTTLWHSISSS</sequence>
<accession>A0A7M7PHW7</accession>
<keyword evidence="4" id="KW-1185">Reference proteome</keyword>
<dbReference type="Gene3D" id="1.20.1250.20">
    <property type="entry name" value="MFS general substrate transporter like domains"/>
    <property type="match status" value="1"/>
</dbReference>
<feature type="region of interest" description="Disordered" evidence="1">
    <location>
        <begin position="172"/>
        <end position="217"/>
    </location>
</feature>
<evidence type="ECO:0000256" key="2">
    <source>
        <dbReference type="SAM" id="Phobius"/>
    </source>
</evidence>
<dbReference type="Proteomes" id="UP000007110">
    <property type="component" value="Unassembled WGS sequence"/>
</dbReference>
<dbReference type="PANTHER" id="PTHR11360:SF303">
    <property type="entry name" value="MAJOR FACILITATOR SUPERFAMILY (MFS) PROFILE DOMAIN-CONTAINING PROTEIN"/>
    <property type="match status" value="1"/>
</dbReference>
<organism evidence="3 4">
    <name type="scientific">Strongylocentrotus purpuratus</name>
    <name type="common">Purple sea urchin</name>
    <dbReference type="NCBI Taxonomy" id="7668"/>
    <lineage>
        <taxon>Eukaryota</taxon>
        <taxon>Metazoa</taxon>
        <taxon>Echinodermata</taxon>
        <taxon>Eleutherozoa</taxon>
        <taxon>Echinozoa</taxon>
        <taxon>Echinoidea</taxon>
        <taxon>Euechinoidea</taxon>
        <taxon>Echinacea</taxon>
        <taxon>Camarodonta</taxon>
        <taxon>Echinidea</taxon>
        <taxon>Strongylocentrotidae</taxon>
        <taxon>Strongylocentrotus</taxon>
    </lineage>
</organism>
<evidence type="ECO:0000256" key="1">
    <source>
        <dbReference type="SAM" id="MobiDB-lite"/>
    </source>
</evidence>
<name>A0A7M7PHW7_STRPU</name>
<dbReference type="RefSeq" id="XP_030849594.1">
    <property type="nucleotide sequence ID" value="XM_030993734.1"/>
</dbReference>
<dbReference type="InterPro" id="IPR011701">
    <property type="entry name" value="MFS"/>
</dbReference>
<dbReference type="KEGG" id="spu:115927626"/>
<dbReference type="GeneID" id="115927626"/>
<dbReference type="InParanoid" id="A0A7M7PHW7"/>
<dbReference type="SUPFAM" id="SSF103473">
    <property type="entry name" value="MFS general substrate transporter"/>
    <property type="match status" value="1"/>
</dbReference>
<reference evidence="3" key="2">
    <citation type="submission" date="2021-01" db="UniProtKB">
        <authorList>
            <consortium name="EnsemblMetazoa"/>
        </authorList>
    </citation>
    <scope>IDENTIFICATION</scope>
</reference>
<keyword evidence="2" id="KW-0812">Transmembrane</keyword>
<dbReference type="GO" id="GO:0005886">
    <property type="term" value="C:plasma membrane"/>
    <property type="evidence" value="ECO:0000318"/>
    <property type="project" value="GO_Central"/>
</dbReference>
<dbReference type="OrthoDB" id="2213137at2759"/>
<feature type="transmembrane region" description="Helical" evidence="2">
    <location>
        <begin position="117"/>
        <end position="136"/>
    </location>
</feature>
<evidence type="ECO:0000313" key="3">
    <source>
        <dbReference type="EnsemblMetazoa" id="XP_030849594"/>
    </source>
</evidence>
<dbReference type="Pfam" id="PF07690">
    <property type="entry name" value="MFS_1"/>
    <property type="match status" value="1"/>
</dbReference>
<reference evidence="4" key="1">
    <citation type="submission" date="2015-02" db="EMBL/GenBank/DDBJ databases">
        <title>Genome sequencing for Strongylocentrotus purpuratus.</title>
        <authorList>
            <person name="Murali S."/>
            <person name="Liu Y."/>
            <person name="Vee V."/>
            <person name="English A."/>
            <person name="Wang M."/>
            <person name="Skinner E."/>
            <person name="Han Y."/>
            <person name="Muzny D.M."/>
            <person name="Worley K.C."/>
            <person name="Gibbs R.A."/>
        </authorList>
    </citation>
    <scope>NUCLEOTIDE SEQUENCE</scope>
</reference>